<dbReference type="Pfam" id="PF16414">
    <property type="entry name" value="NPC1_N"/>
    <property type="match status" value="1"/>
</dbReference>
<name>A0A3R7AAX8_APHAT</name>
<organism evidence="17 18">
    <name type="scientific">Aphanomyces astaci</name>
    <name type="common">Crayfish plague agent</name>
    <dbReference type="NCBI Taxonomy" id="112090"/>
    <lineage>
        <taxon>Eukaryota</taxon>
        <taxon>Sar</taxon>
        <taxon>Stramenopiles</taxon>
        <taxon>Oomycota</taxon>
        <taxon>Saprolegniomycetes</taxon>
        <taxon>Saprolegniales</taxon>
        <taxon>Verrucalvaceae</taxon>
        <taxon>Aphanomyces</taxon>
    </lineage>
</organism>
<dbReference type="InterPro" id="IPR053956">
    <property type="entry name" value="NPC1_MLD"/>
</dbReference>
<keyword evidence="7 13" id="KW-1133">Transmembrane helix</keyword>
<dbReference type="SMART" id="SM00054">
    <property type="entry name" value="EFh"/>
    <property type="match status" value="3"/>
</dbReference>
<dbReference type="PROSITE" id="PS00018">
    <property type="entry name" value="EF_HAND_1"/>
    <property type="match status" value="1"/>
</dbReference>
<feature type="region of interest" description="Disordered" evidence="12">
    <location>
        <begin position="783"/>
        <end position="802"/>
    </location>
</feature>
<evidence type="ECO:0000313" key="17">
    <source>
        <dbReference type="EMBL" id="RHZ19378.1"/>
    </source>
</evidence>
<evidence type="ECO:0000256" key="6">
    <source>
        <dbReference type="ARBA" id="ARBA00022837"/>
    </source>
</evidence>
<feature type="transmembrane region" description="Helical" evidence="13">
    <location>
        <begin position="1169"/>
        <end position="1189"/>
    </location>
</feature>
<feature type="domain" description="EF-hand" evidence="16">
    <location>
        <begin position="1487"/>
        <end position="1522"/>
    </location>
</feature>
<evidence type="ECO:0000256" key="12">
    <source>
        <dbReference type="SAM" id="MobiDB-lite"/>
    </source>
</evidence>
<evidence type="ECO:0000256" key="2">
    <source>
        <dbReference type="ARBA" id="ARBA00005585"/>
    </source>
</evidence>
<evidence type="ECO:0000259" key="16">
    <source>
        <dbReference type="PROSITE" id="PS50222"/>
    </source>
</evidence>
<keyword evidence="3" id="KW-0813">Transport</keyword>
<feature type="domain" description="SSD" evidence="15">
    <location>
        <begin position="606"/>
        <end position="775"/>
    </location>
</feature>
<feature type="transmembrane region" description="Helical" evidence="13">
    <location>
        <begin position="748"/>
        <end position="775"/>
    </location>
</feature>
<feature type="transmembrane region" description="Helical" evidence="13">
    <location>
        <begin position="1195"/>
        <end position="1220"/>
    </location>
</feature>
<keyword evidence="4 13" id="KW-0812">Transmembrane</keyword>
<feature type="transmembrane region" description="Helical" evidence="13">
    <location>
        <begin position="1241"/>
        <end position="1261"/>
    </location>
</feature>
<feature type="transmembrane region" description="Helical" evidence="13">
    <location>
        <begin position="642"/>
        <end position="665"/>
    </location>
</feature>
<dbReference type="Gene3D" id="1.20.1640.10">
    <property type="entry name" value="Multidrug efflux transporter AcrB transmembrane domain"/>
    <property type="match status" value="2"/>
</dbReference>
<dbReference type="PANTHER" id="PTHR45727">
    <property type="entry name" value="NPC INTRACELLULAR CHOLESTEROL TRANSPORTER 1"/>
    <property type="match status" value="1"/>
</dbReference>
<dbReference type="Gene3D" id="1.10.238.10">
    <property type="entry name" value="EF-hand"/>
    <property type="match status" value="2"/>
</dbReference>
<dbReference type="PANTHER" id="PTHR45727:SF2">
    <property type="entry name" value="NPC INTRACELLULAR CHOLESTEROL TRANSPORTER 1"/>
    <property type="match status" value="1"/>
</dbReference>
<protein>
    <submittedName>
        <fullName evidence="17">Uncharacterized protein</fullName>
    </submittedName>
</protein>
<dbReference type="VEuPathDB" id="FungiDB:H257_06443"/>
<dbReference type="GO" id="GO:0032934">
    <property type="term" value="F:sterol binding"/>
    <property type="evidence" value="ECO:0007669"/>
    <property type="project" value="TreeGrafter"/>
</dbReference>
<evidence type="ECO:0000256" key="11">
    <source>
        <dbReference type="ARBA" id="ARBA00023180"/>
    </source>
</evidence>
<evidence type="ECO:0000256" key="9">
    <source>
        <dbReference type="ARBA" id="ARBA00023136"/>
    </source>
</evidence>
<comment type="similarity">
    <text evidence="2">Belongs to the patched family.</text>
</comment>
<evidence type="ECO:0000256" key="8">
    <source>
        <dbReference type="ARBA" id="ARBA00023055"/>
    </source>
</evidence>
<dbReference type="PROSITE" id="PS50222">
    <property type="entry name" value="EF_HAND_2"/>
    <property type="match status" value="2"/>
</dbReference>
<dbReference type="GO" id="GO:0005509">
    <property type="term" value="F:calcium ion binding"/>
    <property type="evidence" value="ECO:0007669"/>
    <property type="project" value="InterPro"/>
</dbReference>
<keyword evidence="9 13" id="KW-0472">Membrane</keyword>
<feature type="transmembrane region" description="Helical" evidence="13">
    <location>
        <begin position="1118"/>
        <end position="1137"/>
    </location>
</feature>
<reference evidence="17 18" key="1">
    <citation type="submission" date="2018-08" db="EMBL/GenBank/DDBJ databases">
        <title>Aphanomyces genome sequencing and annotation.</title>
        <authorList>
            <person name="Minardi D."/>
            <person name="Oidtmann B."/>
            <person name="Van Der Giezen M."/>
            <person name="Studholme D.J."/>
        </authorList>
    </citation>
    <scope>NUCLEOTIDE SEQUENCE [LARGE SCALE GENOMIC DNA]</scope>
    <source>
        <strain evidence="17 18">Da</strain>
    </source>
</reference>
<keyword evidence="11" id="KW-0325">Glycoprotein</keyword>
<evidence type="ECO:0000256" key="5">
    <source>
        <dbReference type="ARBA" id="ARBA00022729"/>
    </source>
</evidence>
<dbReference type="InterPro" id="IPR053958">
    <property type="entry name" value="HMGCR/SNAP/NPC1-like_SSD"/>
</dbReference>
<keyword evidence="10" id="KW-1015">Disulfide bond</keyword>
<dbReference type="PROSITE" id="PS50156">
    <property type="entry name" value="SSD"/>
    <property type="match status" value="1"/>
</dbReference>
<evidence type="ECO:0000256" key="10">
    <source>
        <dbReference type="ARBA" id="ARBA00023157"/>
    </source>
</evidence>
<evidence type="ECO:0000256" key="7">
    <source>
        <dbReference type="ARBA" id="ARBA00022989"/>
    </source>
</evidence>
<evidence type="ECO:0000256" key="1">
    <source>
        <dbReference type="ARBA" id="ARBA00004141"/>
    </source>
</evidence>
<dbReference type="Proteomes" id="UP000285430">
    <property type="component" value="Unassembled WGS sequence"/>
</dbReference>
<evidence type="ECO:0000256" key="4">
    <source>
        <dbReference type="ARBA" id="ARBA00022692"/>
    </source>
</evidence>
<feature type="transmembrane region" description="Helical" evidence="13">
    <location>
        <begin position="1143"/>
        <end position="1164"/>
    </location>
</feature>
<dbReference type="InterPro" id="IPR000731">
    <property type="entry name" value="SSD"/>
</dbReference>
<accession>A0A3R7AAX8</accession>
<feature type="domain" description="EF-hand" evidence="16">
    <location>
        <begin position="1342"/>
        <end position="1377"/>
    </location>
</feature>
<dbReference type="InterPro" id="IPR018247">
    <property type="entry name" value="EF_Hand_1_Ca_BS"/>
</dbReference>
<feature type="transmembrane region" description="Helical" evidence="13">
    <location>
        <begin position="677"/>
        <end position="697"/>
    </location>
</feature>
<evidence type="ECO:0000256" key="3">
    <source>
        <dbReference type="ARBA" id="ARBA00022448"/>
    </source>
</evidence>
<comment type="subcellular location">
    <subcellularLocation>
        <location evidence="1">Membrane</location>
        <topology evidence="1">Multi-pass membrane protein</topology>
    </subcellularLocation>
</comment>
<keyword evidence="6" id="KW-0106">Calcium</keyword>
<dbReference type="SUPFAM" id="SSF47473">
    <property type="entry name" value="EF-hand"/>
    <property type="match status" value="1"/>
</dbReference>
<comment type="caution">
    <text evidence="17">The sequence shown here is derived from an EMBL/GenBank/DDBJ whole genome shotgun (WGS) entry which is preliminary data.</text>
</comment>
<evidence type="ECO:0000259" key="15">
    <source>
        <dbReference type="PROSITE" id="PS50156"/>
    </source>
</evidence>
<feature type="transmembrane region" description="Helical" evidence="13">
    <location>
        <begin position="717"/>
        <end position="741"/>
    </location>
</feature>
<evidence type="ECO:0000313" key="18">
    <source>
        <dbReference type="Proteomes" id="UP000285430"/>
    </source>
</evidence>
<feature type="chain" id="PRO_5018711775" evidence="14">
    <location>
        <begin position="20"/>
        <end position="1523"/>
    </location>
</feature>
<dbReference type="VEuPathDB" id="FungiDB:H257_06442"/>
<evidence type="ECO:0000256" key="14">
    <source>
        <dbReference type="SAM" id="SignalP"/>
    </source>
</evidence>
<dbReference type="Pfam" id="PF12349">
    <property type="entry name" value="Sterol-sensing"/>
    <property type="match status" value="1"/>
</dbReference>
<dbReference type="InterPro" id="IPR002048">
    <property type="entry name" value="EF_hand_dom"/>
</dbReference>
<feature type="transmembrane region" description="Helical" evidence="13">
    <location>
        <begin position="611"/>
        <end position="630"/>
    </location>
</feature>
<keyword evidence="8" id="KW-0445">Lipid transport</keyword>
<sequence length="1523" mass="166544">MIIGATLGVGVFVAALAAAQVPTSSLTGLSKCKFSNAQTCLTSPQTNPLAAALGLGTFKRGAGMCSMMGVTPVVVNSGSTQPAYYVPISGEDAYTTSNLKNKFSEWDVANQAAFQLDCPLFYKDQILDQQKDYLCCTEDQYRTMQTQYRMIGGLCDVSKQVLQNVWCNYACHPSQTLFMDVNQVHWYPSSTNASQSFPAIEEATYYVGDDYARDIYESSKGDLIAKVLCSPQAGCNSGLGLLKKMGEYQFNGIGSPNQVNFVAASSMAKEDKCSCDGNSPNASCILPLDGTLPTCAGVCGSVCAASPTPLAYTPGCNHAKTSGTTNSSAAPPMDSTWKSLYEYMDEPLTDSSAINIANVVGCLVLWALVCGALVYVYRNIQPSNPVETQNTSLMESLVSRAMASWGSFVGRHPIQVLVVMSVVAAVASSGLHRAVIEVDPIKLWVAESSTAFQERDRFGKLFMPFYRTSQMILRPKDGGSIARGFVLKEAIHLQAKVAALRAVDGNQDCPCLSSYGAPMDMYTTVLGQFPPTARDNVTLFKQSKAMLSTILAYNFYDEALNSKAKAWERRFISFLRDERRENAVFTLDFMAEVSIGDEIAAASRGDVTPAALSYVLMIVYVTLGINRWNWRDLRHSFSRANLVLGFVGIFLILVSVLSTIGLFSWGGVPIQIVIMEVVPFLTLAIGVDNIFLLVHQIHVVQSDCPNHLPPDVLLSAALAKIGPSIVLASVSEATAFVFGCISPMPAVLWFAAFAAAAVLVNFVFQMTMFIALLALDARNQPHSHQQQPQLAPPSSSSFPSAQQPPICPFHVMAAPQPTLNTDEEPPRRLVPNSDPVPRSFAERAVEFYASWLAKIPVKLSVVTVFFVWTFLSIRSAQSLDQGLNNKDAMPSQSYMVSYFDAIDAALETGPPIFYIVQAGYKANPPAFDFSDPTTTAQFCKSKAFCAAQSIPNMVQALGDRPQLTHMAPGVYYSWLDDFWPFASAQTECCRVDAASQTYLPLKPDNTTYMAMRKASPSCLPATLSAPPIPKDSFMPLFRMFASANAGPLCSHGGGSIYRGQFSIDNHPIPISPTELALTSSSAADSAVSAVSYMAISTANPTQADYIATYKQARKAAQFISETTGVHVWVYSIFFVYFDQYLTIVHDTFVLVGLSLASIFVLHVLYFGSIVIPVVLTCVIANICITVVGWMQPLGILLNGLSVVNLIIAAGISVEFCSHLARSFYFSHSDGNTRMKAALRHVMLSVVFGISITKVVGLSALTLCDSRVFQKYYFRMYLTIVVSGLAHGMVLLPVLLSLAHDLTAKWQRKRVPEGRSMWSHPSGHREPPAIHHLLDVIRSKLLARYDSLHESFLKFDDDRSGYISEDKFRHCLANMGLDVTDEEMELLQRAYPHNDAAGEGLGYLEFANIMTHTIPPPCDHQVSGNSFQHPINPSQERSSEEFQSRIHRQVFGLLDTIKTAFKAADKNGSIDLPAFTRLLTEELDVREVDSGQIRTFFTHLDTNNDGKLSYSEFVKCLEAIPPTV</sequence>
<feature type="signal peptide" evidence="14">
    <location>
        <begin position="1"/>
        <end position="19"/>
    </location>
</feature>
<dbReference type="GO" id="GO:0016020">
    <property type="term" value="C:membrane"/>
    <property type="evidence" value="ECO:0007669"/>
    <property type="project" value="UniProtKB-SubCell"/>
</dbReference>
<dbReference type="Pfam" id="PF22314">
    <property type="entry name" value="NPC1_MLD"/>
    <property type="match status" value="1"/>
</dbReference>
<dbReference type="Pfam" id="PF13833">
    <property type="entry name" value="EF-hand_8"/>
    <property type="match status" value="1"/>
</dbReference>
<dbReference type="GO" id="GO:0015918">
    <property type="term" value="P:sterol transport"/>
    <property type="evidence" value="ECO:0007669"/>
    <property type="project" value="TreeGrafter"/>
</dbReference>
<dbReference type="EMBL" id="QUTH01003443">
    <property type="protein sequence ID" value="RHZ19378.1"/>
    <property type="molecule type" value="Genomic_DNA"/>
</dbReference>
<feature type="transmembrane region" description="Helical" evidence="13">
    <location>
        <begin position="1273"/>
        <end position="1298"/>
    </location>
</feature>
<gene>
    <name evidence="17" type="ORF">DYB37_003490</name>
</gene>
<dbReference type="InterPro" id="IPR032190">
    <property type="entry name" value="NPC1_N"/>
</dbReference>
<dbReference type="InterPro" id="IPR011992">
    <property type="entry name" value="EF-hand-dom_pair"/>
</dbReference>
<evidence type="ECO:0000256" key="13">
    <source>
        <dbReference type="SAM" id="Phobius"/>
    </source>
</evidence>
<dbReference type="SUPFAM" id="SSF82866">
    <property type="entry name" value="Multidrug efflux transporter AcrB transmembrane domain"/>
    <property type="match status" value="2"/>
</dbReference>
<proteinExistence type="inferred from homology"/>
<keyword evidence="5 14" id="KW-0732">Signal</keyword>